<dbReference type="InterPro" id="IPR011083">
    <property type="entry name" value="Phage_tail_collar_dom"/>
</dbReference>
<evidence type="ECO:0000313" key="2">
    <source>
        <dbReference type="EMBL" id="SDU97976.1"/>
    </source>
</evidence>
<evidence type="ECO:0000259" key="1">
    <source>
        <dbReference type="Pfam" id="PF07484"/>
    </source>
</evidence>
<dbReference type="InterPro" id="IPR037053">
    <property type="entry name" value="Phage_tail_collar_dom_sf"/>
</dbReference>
<organism evidence="2 3">
    <name type="scientific">Pseudomonas rhodesiae</name>
    <dbReference type="NCBI Taxonomy" id="76760"/>
    <lineage>
        <taxon>Bacteria</taxon>
        <taxon>Pseudomonadati</taxon>
        <taxon>Pseudomonadota</taxon>
        <taxon>Gammaproteobacteria</taxon>
        <taxon>Pseudomonadales</taxon>
        <taxon>Pseudomonadaceae</taxon>
        <taxon>Pseudomonas</taxon>
    </lineage>
</organism>
<dbReference type="Gene3D" id="3.90.1340.10">
    <property type="entry name" value="Phage tail collar domain"/>
    <property type="match status" value="1"/>
</dbReference>
<dbReference type="Pfam" id="PF07484">
    <property type="entry name" value="Collar"/>
    <property type="match status" value="1"/>
</dbReference>
<feature type="domain" description="Phage tail collar" evidence="1">
    <location>
        <begin position="124"/>
        <end position="183"/>
    </location>
</feature>
<dbReference type="EMBL" id="LT629801">
    <property type="protein sequence ID" value="SDU97976.1"/>
    <property type="molecule type" value="Genomic_DNA"/>
</dbReference>
<proteinExistence type="predicted"/>
<accession>A0AAE8HAC3</accession>
<dbReference type="SUPFAM" id="SSF88874">
    <property type="entry name" value="Receptor-binding domain of short tail fibre protein gp12"/>
    <property type="match status" value="1"/>
</dbReference>
<gene>
    <name evidence="2" type="ORF">SAMN04490209_1430</name>
</gene>
<reference evidence="2 3" key="1">
    <citation type="submission" date="2016-10" db="EMBL/GenBank/DDBJ databases">
        <authorList>
            <person name="Varghese N."/>
            <person name="Submissions S."/>
        </authorList>
    </citation>
    <scope>NUCLEOTIDE SEQUENCE [LARGE SCALE GENOMIC DNA]</scope>
    <source>
        <strain evidence="2 3">BS2777</strain>
    </source>
</reference>
<sequence length="283" mass="30918">MPRQPFNTRWAQGVESEDNLNTFKDPGAVRVSTGWEGGQDKDAPPAGHENYWHNRVDSALQGIERTGVMTYHSQAVYGIGCPTYAPDGNYYESLVANNTGNDPASTSGYWRFIGSSFFSGSDPGDIKIVGHNNVPSAGWLKCNGAAVLRASYPRLFEQIGTIWNIGGESSLQFRVPDFRGEFLRGFDDGRGVDTSRQFASFQKGTLVSFDSTIETTSVVGLRNVSVSPEQNYRDFIGADRPNNDYPGAVLAATGGSSGSIESTPNNFGVTRPRNRAVNFWIKY</sequence>
<name>A0AAE8HAC3_9PSED</name>
<dbReference type="AlphaFoldDB" id="A0AAE8HAC3"/>
<protein>
    <submittedName>
        <fullName evidence="2">Microcystin-dependent protein</fullName>
    </submittedName>
</protein>
<keyword evidence="3" id="KW-1185">Reference proteome</keyword>
<dbReference type="RefSeq" id="WP_083377847.1">
    <property type="nucleotide sequence ID" value="NZ_BAAAEG010000001.1"/>
</dbReference>
<dbReference type="Proteomes" id="UP000182085">
    <property type="component" value="Chromosome I"/>
</dbReference>
<evidence type="ECO:0000313" key="3">
    <source>
        <dbReference type="Proteomes" id="UP000182085"/>
    </source>
</evidence>